<dbReference type="AlphaFoldDB" id="A0A5J4SHC0"/>
<accession>A0A5J4SHC0</accession>
<gene>
    <name evidence="1" type="ORF">EZS27_007768</name>
</gene>
<protein>
    <submittedName>
        <fullName evidence="1">Uncharacterized protein</fullName>
    </submittedName>
</protein>
<sequence length="91" mass="10904">MFRRYAQTKCFAVMRRQNVSPLCADKRLMYRLLHKNSPLRERHRGKGVQHHSRGVAWYNKKVVQASVKNTKLGQIKYVFAWRKLRIHPQIS</sequence>
<name>A0A5J4SHC0_9ZZZZ</name>
<comment type="caution">
    <text evidence="1">The sequence shown here is derived from an EMBL/GenBank/DDBJ whole genome shotgun (WGS) entry which is preliminary data.</text>
</comment>
<organism evidence="1">
    <name type="scientific">termite gut metagenome</name>
    <dbReference type="NCBI Taxonomy" id="433724"/>
    <lineage>
        <taxon>unclassified sequences</taxon>
        <taxon>metagenomes</taxon>
        <taxon>organismal metagenomes</taxon>
    </lineage>
</organism>
<proteinExistence type="predicted"/>
<evidence type="ECO:0000313" key="1">
    <source>
        <dbReference type="EMBL" id="KAA6344610.1"/>
    </source>
</evidence>
<dbReference type="EMBL" id="SNRY01000209">
    <property type="protein sequence ID" value="KAA6344610.1"/>
    <property type="molecule type" value="Genomic_DNA"/>
</dbReference>
<reference evidence="1" key="1">
    <citation type="submission" date="2019-03" db="EMBL/GenBank/DDBJ databases">
        <title>Single cell metagenomics reveals metabolic interactions within the superorganism composed of flagellate Streblomastix strix and complex community of Bacteroidetes bacteria on its surface.</title>
        <authorList>
            <person name="Treitli S.C."/>
            <person name="Kolisko M."/>
            <person name="Husnik F."/>
            <person name="Keeling P."/>
            <person name="Hampl V."/>
        </authorList>
    </citation>
    <scope>NUCLEOTIDE SEQUENCE</scope>
    <source>
        <strain evidence="1">STM</strain>
    </source>
</reference>